<dbReference type="GO" id="GO:1902412">
    <property type="term" value="P:regulation of mitotic cytokinesis"/>
    <property type="evidence" value="ECO:0007669"/>
    <property type="project" value="TreeGrafter"/>
</dbReference>
<feature type="compositionally biased region" description="Polar residues" evidence="3">
    <location>
        <begin position="52"/>
        <end position="88"/>
    </location>
</feature>
<protein>
    <submittedName>
        <fullName evidence="4">Uncharacterized protein</fullName>
    </submittedName>
</protein>
<dbReference type="GO" id="GO:0031028">
    <property type="term" value="P:septation initiation signaling"/>
    <property type="evidence" value="ECO:0007669"/>
    <property type="project" value="TreeGrafter"/>
</dbReference>
<dbReference type="AlphaFoldDB" id="A0A395J3U9"/>
<keyword evidence="2" id="KW-0677">Repeat</keyword>
<evidence type="ECO:0000313" key="4">
    <source>
        <dbReference type="EMBL" id="RAL67021.1"/>
    </source>
</evidence>
<evidence type="ECO:0000256" key="2">
    <source>
        <dbReference type="ARBA" id="ARBA00022737"/>
    </source>
</evidence>
<feature type="region of interest" description="Disordered" evidence="3">
    <location>
        <begin position="1"/>
        <end position="140"/>
    </location>
</feature>
<proteinExistence type="predicted"/>
<dbReference type="OrthoDB" id="7451790at2759"/>
<reference evidence="4 5" key="1">
    <citation type="submission" date="2018-06" db="EMBL/GenBank/DDBJ databases">
        <title>Genome Sequence of the Brown Rot Fungal Pathogen Monilinia fructigena.</title>
        <authorList>
            <person name="Landi L."/>
            <person name="De Miccolis Angelini R.M."/>
            <person name="Pollastro S."/>
            <person name="Abate D."/>
            <person name="Faretra F."/>
            <person name="Romanazzi G."/>
        </authorList>
    </citation>
    <scope>NUCLEOTIDE SEQUENCE [LARGE SCALE GENOMIC DNA]</scope>
    <source>
        <strain evidence="4 5">Mfrg269</strain>
    </source>
</reference>
<dbReference type="InterPro" id="IPR052574">
    <property type="entry name" value="CDIRP"/>
</dbReference>
<feature type="compositionally biased region" description="Polar residues" evidence="3">
    <location>
        <begin position="345"/>
        <end position="358"/>
    </location>
</feature>
<dbReference type="PANTHER" id="PTHR47566">
    <property type="match status" value="1"/>
</dbReference>
<dbReference type="GO" id="GO:0035591">
    <property type="term" value="F:signaling adaptor activity"/>
    <property type="evidence" value="ECO:0007669"/>
    <property type="project" value="TreeGrafter"/>
</dbReference>
<accession>A0A395J3U9</accession>
<feature type="region of interest" description="Disordered" evidence="3">
    <location>
        <begin position="171"/>
        <end position="273"/>
    </location>
</feature>
<evidence type="ECO:0000313" key="5">
    <source>
        <dbReference type="Proteomes" id="UP000249056"/>
    </source>
</evidence>
<dbReference type="PANTHER" id="PTHR47566:SF1">
    <property type="entry name" value="PROTEIN NUD1"/>
    <property type="match status" value="1"/>
</dbReference>
<evidence type="ECO:0000256" key="3">
    <source>
        <dbReference type="SAM" id="MobiDB-lite"/>
    </source>
</evidence>
<name>A0A395J3U9_9HELO</name>
<feature type="compositionally biased region" description="Polar residues" evidence="3">
    <location>
        <begin position="382"/>
        <end position="392"/>
    </location>
</feature>
<feature type="compositionally biased region" description="Polar residues" evidence="3">
    <location>
        <begin position="30"/>
        <end position="39"/>
    </location>
</feature>
<feature type="compositionally biased region" description="Pro residues" evidence="3">
    <location>
        <begin position="171"/>
        <end position="181"/>
    </location>
</feature>
<gene>
    <name evidence="4" type="ORF">DID88_007801</name>
</gene>
<feature type="compositionally biased region" description="Polar residues" evidence="3">
    <location>
        <begin position="450"/>
        <end position="460"/>
    </location>
</feature>
<evidence type="ECO:0000256" key="1">
    <source>
        <dbReference type="ARBA" id="ARBA00022614"/>
    </source>
</evidence>
<organism evidence="4 5">
    <name type="scientific">Monilinia fructigena</name>
    <dbReference type="NCBI Taxonomy" id="38457"/>
    <lineage>
        <taxon>Eukaryota</taxon>
        <taxon>Fungi</taxon>
        <taxon>Dikarya</taxon>
        <taxon>Ascomycota</taxon>
        <taxon>Pezizomycotina</taxon>
        <taxon>Leotiomycetes</taxon>
        <taxon>Helotiales</taxon>
        <taxon>Sclerotiniaceae</taxon>
        <taxon>Monilinia</taxon>
    </lineage>
</organism>
<feature type="compositionally biased region" description="Polar residues" evidence="3">
    <location>
        <begin position="106"/>
        <end position="131"/>
    </location>
</feature>
<feature type="region of interest" description="Disordered" evidence="3">
    <location>
        <begin position="337"/>
        <end position="460"/>
    </location>
</feature>
<feature type="compositionally biased region" description="Acidic residues" evidence="3">
    <location>
        <begin position="202"/>
        <end position="215"/>
    </location>
</feature>
<keyword evidence="1" id="KW-0433">Leucine-rich repeat</keyword>
<dbReference type="GO" id="GO:0061499">
    <property type="term" value="C:outer plaque of mitotic spindle pole body"/>
    <property type="evidence" value="ECO:0007669"/>
    <property type="project" value="TreeGrafter"/>
</dbReference>
<comment type="caution">
    <text evidence="4">The sequence shown here is derived from an EMBL/GenBank/DDBJ whole genome shotgun (WGS) entry which is preliminary data.</text>
</comment>
<dbReference type="Proteomes" id="UP000249056">
    <property type="component" value="Unassembled WGS sequence"/>
</dbReference>
<sequence>MDQAWLDSLSEDWVSQPRSESSEPELPSLTIGTSDSSNPRPAAPASRIPKFNSETKSWSNLPDSNPLSERSQNEKNIPLSQRTHQPSKLRSEIPPSPRGISISRPLSASSTHTTEYNTIQHNKSLSASPTKSSKDTPEWKRRLLQGEVGYGEQRDLFSAVGLETMFQPPPVEISIKKPPPFGESSIMPSSPPLYRTRLEPPQFDDSELSSEDSVQEDGHGLPQGMRYKTTEDFGSEFSTNDLSRGSDFRPSALNTLSPVKEHSPPSDSLLSADDIPIKKGHLDVGRTISGQSDTRNEFLSPIYLARQEKIGDQVGVSPMDIPPAELQERLEKLRTNDLNIDVTEDLQNSSRPITGDVTTDTDDFRRNGPFVNSRRGGRSEEGSFQNQMLSPSSLPPIDESALPVDASPQDSSEKQLPKIRKMRTSNELLEPPVNLRSPPIEPTPHPSPTKSTVKSNSGSH</sequence>
<keyword evidence="5" id="KW-1185">Reference proteome</keyword>
<dbReference type="EMBL" id="QKRW01000004">
    <property type="protein sequence ID" value="RAL67021.1"/>
    <property type="molecule type" value="Genomic_DNA"/>
</dbReference>